<dbReference type="EMBL" id="BARW01006517">
    <property type="protein sequence ID" value="GAI76986.1"/>
    <property type="molecule type" value="Genomic_DNA"/>
</dbReference>
<reference evidence="2" key="1">
    <citation type="journal article" date="2014" name="Front. Microbiol.">
        <title>High frequency of phylogenetically diverse reductive dehalogenase-homologous genes in deep subseafloor sedimentary metagenomes.</title>
        <authorList>
            <person name="Kawai M."/>
            <person name="Futagami T."/>
            <person name="Toyoda A."/>
            <person name="Takaki Y."/>
            <person name="Nishi S."/>
            <person name="Hori S."/>
            <person name="Arai W."/>
            <person name="Tsubouchi T."/>
            <person name="Morono Y."/>
            <person name="Uchiyama I."/>
            <person name="Ito T."/>
            <person name="Fujiyama A."/>
            <person name="Inagaki F."/>
            <person name="Takami H."/>
        </authorList>
    </citation>
    <scope>NUCLEOTIDE SEQUENCE</scope>
    <source>
        <strain evidence="2">Expedition CK06-06</strain>
    </source>
</reference>
<keyword evidence="1" id="KW-0472">Membrane</keyword>
<keyword evidence="1" id="KW-0812">Transmembrane</keyword>
<evidence type="ECO:0000313" key="2">
    <source>
        <dbReference type="EMBL" id="GAI76986.1"/>
    </source>
</evidence>
<evidence type="ECO:0000256" key="1">
    <source>
        <dbReference type="SAM" id="Phobius"/>
    </source>
</evidence>
<name>X1SD08_9ZZZZ</name>
<protein>
    <submittedName>
        <fullName evidence="2">Uncharacterized protein</fullName>
    </submittedName>
</protein>
<proteinExistence type="predicted"/>
<gene>
    <name evidence="2" type="ORF">S12H4_13689</name>
</gene>
<comment type="caution">
    <text evidence="2">The sequence shown here is derived from an EMBL/GenBank/DDBJ whole genome shotgun (WGS) entry which is preliminary data.</text>
</comment>
<feature type="transmembrane region" description="Helical" evidence="1">
    <location>
        <begin position="27"/>
        <end position="55"/>
    </location>
</feature>
<dbReference type="AlphaFoldDB" id="X1SD08"/>
<keyword evidence="1" id="KW-1133">Transmembrane helix</keyword>
<sequence>MTYDKANKSNILEFITFREIIIQIGRVILFISLMFIADQTISFIFGSGASLLYLLF</sequence>
<accession>X1SD08</accession>
<organism evidence="2">
    <name type="scientific">marine sediment metagenome</name>
    <dbReference type="NCBI Taxonomy" id="412755"/>
    <lineage>
        <taxon>unclassified sequences</taxon>
        <taxon>metagenomes</taxon>
        <taxon>ecological metagenomes</taxon>
    </lineage>
</organism>